<accession>A0A448MQ31</accession>
<dbReference type="STRING" id="758.GCA_000730685_00648"/>
<evidence type="ECO:0000313" key="2">
    <source>
        <dbReference type="Proteomes" id="UP000278733"/>
    </source>
</evidence>
<evidence type="ECO:0000313" key="1">
    <source>
        <dbReference type="EMBL" id="VEH67247.1"/>
    </source>
</evidence>
<reference evidence="1 2" key="1">
    <citation type="submission" date="2018-12" db="EMBL/GenBank/DDBJ databases">
        <authorList>
            <consortium name="Pathogen Informatics"/>
        </authorList>
    </citation>
    <scope>NUCLEOTIDE SEQUENCE [LARGE SCALE GENOMIC DNA]</scope>
    <source>
        <strain evidence="1 2">NCTC8284</strain>
    </source>
</reference>
<dbReference type="AlphaFoldDB" id="A0A448MQ31"/>
<protein>
    <submittedName>
        <fullName evidence="1">Uncharacterized protein</fullName>
    </submittedName>
</protein>
<name>A0A448MQ31_9PAST</name>
<proteinExistence type="predicted"/>
<sequence length="47" mass="5565">MANQFEPIINELKDKSDKDGSKKLLYQEYKNTQHHNLPHLGISLWKN</sequence>
<dbReference type="Proteomes" id="UP000278733">
    <property type="component" value="Chromosome"/>
</dbReference>
<dbReference type="EMBL" id="LR134405">
    <property type="protein sequence ID" value="VEH67247.1"/>
    <property type="molecule type" value="Genomic_DNA"/>
</dbReference>
<gene>
    <name evidence="1" type="ORF">NCTC8284_02433</name>
</gene>
<dbReference type="KEGG" id="rpne:NCTC8284_02433"/>
<organism evidence="1 2">
    <name type="scientific">Rodentibacter pneumotropicus</name>
    <dbReference type="NCBI Taxonomy" id="758"/>
    <lineage>
        <taxon>Bacteria</taxon>
        <taxon>Pseudomonadati</taxon>
        <taxon>Pseudomonadota</taxon>
        <taxon>Gammaproteobacteria</taxon>
        <taxon>Pasteurellales</taxon>
        <taxon>Pasteurellaceae</taxon>
        <taxon>Rodentibacter</taxon>
    </lineage>
</organism>